<sequence>MQHIPGLATQRHRDGDAKGCTQHATQLGNISHISLRLRISFQRLVETGSGGE</sequence>
<dbReference type="AlphaFoldDB" id="E5A2J5"/>
<organism evidence="3">
    <name type="scientific">Leptosphaeria maculans (strain JN3 / isolate v23.1.3 / race Av1-4-5-6-7-8)</name>
    <name type="common">Blackleg fungus</name>
    <name type="synonym">Phoma lingam</name>
    <dbReference type="NCBI Taxonomy" id="985895"/>
    <lineage>
        <taxon>Eukaryota</taxon>
        <taxon>Fungi</taxon>
        <taxon>Dikarya</taxon>
        <taxon>Ascomycota</taxon>
        <taxon>Pezizomycotina</taxon>
        <taxon>Dothideomycetes</taxon>
        <taxon>Pleosporomycetidae</taxon>
        <taxon>Pleosporales</taxon>
        <taxon>Pleosporineae</taxon>
        <taxon>Leptosphaeriaceae</taxon>
        <taxon>Plenodomus</taxon>
        <taxon>Plenodomus lingam/Leptosphaeria maculans species complex</taxon>
    </lineage>
</organism>
<dbReference type="EMBL" id="FP929132">
    <property type="protein sequence ID" value="CBX97791.1"/>
    <property type="molecule type" value="Genomic_DNA"/>
</dbReference>
<keyword evidence="3" id="KW-1185">Reference proteome</keyword>
<evidence type="ECO:0000256" key="1">
    <source>
        <dbReference type="SAM" id="MobiDB-lite"/>
    </source>
</evidence>
<proteinExistence type="predicted"/>
<reference evidence="3" key="1">
    <citation type="journal article" date="2011" name="Nat. Commun.">
        <title>Effector diversification within compartments of the Leptosphaeria maculans genome affected by Repeat-Induced Point mutations.</title>
        <authorList>
            <person name="Rouxel T."/>
            <person name="Grandaubert J."/>
            <person name="Hane J.K."/>
            <person name="Hoede C."/>
            <person name="van de Wouw A.P."/>
            <person name="Couloux A."/>
            <person name="Dominguez V."/>
            <person name="Anthouard V."/>
            <person name="Bally P."/>
            <person name="Bourras S."/>
            <person name="Cozijnsen A.J."/>
            <person name="Ciuffetti L.M."/>
            <person name="Degrave A."/>
            <person name="Dilmaghani A."/>
            <person name="Duret L."/>
            <person name="Fudal I."/>
            <person name="Goodwin S.B."/>
            <person name="Gout L."/>
            <person name="Glaser N."/>
            <person name="Linglin J."/>
            <person name="Kema G.H.J."/>
            <person name="Lapalu N."/>
            <person name="Lawrence C.B."/>
            <person name="May K."/>
            <person name="Meyer M."/>
            <person name="Ollivier B."/>
            <person name="Poulain J."/>
            <person name="Schoch C.L."/>
            <person name="Simon A."/>
            <person name="Spatafora J.W."/>
            <person name="Stachowiak A."/>
            <person name="Turgeon B.G."/>
            <person name="Tyler B.M."/>
            <person name="Vincent D."/>
            <person name="Weissenbach J."/>
            <person name="Amselem J."/>
            <person name="Quesneville H."/>
            <person name="Oliver R.P."/>
            <person name="Wincker P."/>
            <person name="Balesdent M.-H."/>
            <person name="Howlett B.J."/>
        </authorList>
    </citation>
    <scope>NUCLEOTIDE SEQUENCE [LARGE SCALE GENOMIC DNA]</scope>
    <source>
        <strain evidence="3">JN3 / isolate v23.1.3 / race Av1-4-5-6-7-8</strain>
    </source>
</reference>
<dbReference type="HOGENOM" id="CLU_3087680_0_0_1"/>
<dbReference type="Proteomes" id="UP000002668">
    <property type="component" value="Genome"/>
</dbReference>
<accession>E5A2J5</accession>
<dbReference type="VEuPathDB" id="FungiDB:LEMA_P092000.1"/>
<dbReference type="InParanoid" id="E5A2J5"/>
<name>E5A2J5_LEPMJ</name>
<evidence type="ECO:0000313" key="3">
    <source>
        <dbReference type="Proteomes" id="UP000002668"/>
    </source>
</evidence>
<evidence type="ECO:0000313" key="2">
    <source>
        <dbReference type="EMBL" id="CBX97791.1"/>
    </source>
</evidence>
<gene>
    <name evidence="2" type="ORF">LEMA_P092000.1</name>
</gene>
<protein>
    <submittedName>
        <fullName evidence="2">Predicted protein</fullName>
    </submittedName>
</protein>
<feature type="region of interest" description="Disordered" evidence="1">
    <location>
        <begin position="1"/>
        <end position="21"/>
    </location>
</feature>